<dbReference type="CDD" id="cd16413">
    <property type="entry name" value="DGQHR_domain"/>
    <property type="match status" value="1"/>
</dbReference>
<sequence length="370" mass="40912">MTYEYPAIFTCQRGDSGPLTASFVAPAGEVAKWAEVERLSHGGGGHQRLRSESRVRAIARFLEQDNRNTIPTALVVSLRLPDIGTPQIGSCGTIRIPDDVDPRPGLVIDGQHRMYGAESFDSSTPLNVVALVNAEDEEVAFQFLVINSKASKVPTDHVKLLALHYAEDALAERLRSARMVLGRHTFVGVADSSPESPFFQAVEWPTEPSQADADRSNLVRPASIEQAFAAIDKKKIPDLADDDSLIEFFFTLWRTIKERWPELWTAESKLLQKVGLVAMTTFVIDDLIPLVDRGDVNLADPDATRVEIEANILDYLDPGFWQREWTAKSLDTSAGRQLVVDALTTVRRNMRREVDWDTGVGLLAGGDDDG</sequence>
<gene>
    <name evidence="1" type="ORF">BDK89_0156</name>
</gene>
<dbReference type="Proteomes" id="UP000294558">
    <property type="component" value="Unassembled WGS sequence"/>
</dbReference>
<name>A0A4R7HUI7_9ACTN</name>
<dbReference type="RefSeq" id="WP_133867133.1">
    <property type="nucleotide sequence ID" value="NZ_SOAU01000001.1"/>
</dbReference>
<dbReference type="AlphaFoldDB" id="A0A4R7HUI7"/>
<organism evidence="1 2">
    <name type="scientific">Ilumatobacter fluminis</name>
    <dbReference type="NCBI Taxonomy" id="467091"/>
    <lineage>
        <taxon>Bacteria</taxon>
        <taxon>Bacillati</taxon>
        <taxon>Actinomycetota</taxon>
        <taxon>Acidimicrobiia</taxon>
        <taxon>Acidimicrobiales</taxon>
        <taxon>Ilumatobacteraceae</taxon>
        <taxon>Ilumatobacter</taxon>
    </lineage>
</organism>
<dbReference type="NCBIfam" id="TIGR03187">
    <property type="entry name" value="DGQHR"/>
    <property type="match status" value="1"/>
</dbReference>
<comment type="caution">
    <text evidence="1">The sequence shown here is derived from an EMBL/GenBank/DDBJ whole genome shotgun (WGS) entry which is preliminary data.</text>
</comment>
<accession>A0A4R7HUI7</accession>
<dbReference type="EMBL" id="SOAU01000001">
    <property type="protein sequence ID" value="TDT14601.1"/>
    <property type="molecule type" value="Genomic_DNA"/>
</dbReference>
<evidence type="ECO:0000313" key="1">
    <source>
        <dbReference type="EMBL" id="TDT14601.1"/>
    </source>
</evidence>
<reference evidence="1 2" key="1">
    <citation type="submission" date="2019-03" db="EMBL/GenBank/DDBJ databases">
        <title>Sequencing the genomes of 1000 actinobacteria strains.</title>
        <authorList>
            <person name="Klenk H.-P."/>
        </authorList>
    </citation>
    <scope>NUCLEOTIDE SEQUENCE [LARGE SCALE GENOMIC DNA]</scope>
    <source>
        <strain evidence="1 2">DSM 18936</strain>
    </source>
</reference>
<dbReference type="InterPro" id="IPR017601">
    <property type="entry name" value="DGQHR-contain_dom"/>
</dbReference>
<keyword evidence="2" id="KW-1185">Reference proteome</keyword>
<dbReference type="OrthoDB" id="580979at2"/>
<protein>
    <submittedName>
        <fullName evidence="1">DGQHR domain-containing protein</fullName>
    </submittedName>
</protein>
<proteinExistence type="predicted"/>
<evidence type="ECO:0000313" key="2">
    <source>
        <dbReference type="Proteomes" id="UP000294558"/>
    </source>
</evidence>